<dbReference type="PANTHER" id="PTHR30469:SF37">
    <property type="entry name" value="RAGD PROTEIN"/>
    <property type="match status" value="1"/>
</dbReference>
<dbReference type="RefSeq" id="WP_100176010.1">
    <property type="nucleotide sequence ID" value="NZ_LFJC01000003.1"/>
</dbReference>
<dbReference type="Pfam" id="PF25989">
    <property type="entry name" value="YknX_C"/>
    <property type="match status" value="1"/>
</dbReference>
<keyword evidence="2" id="KW-0175">Coiled coil</keyword>
<dbReference type="Pfam" id="PF25917">
    <property type="entry name" value="BSH_RND"/>
    <property type="match status" value="1"/>
</dbReference>
<keyword evidence="4" id="KW-0472">Membrane</keyword>
<feature type="coiled-coil region" evidence="2">
    <location>
        <begin position="148"/>
        <end position="175"/>
    </location>
</feature>
<dbReference type="Gene3D" id="1.10.287.470">
    <property type="entry name" value="Helix hairpin bin"/>
    <property type="match status" value="1"/>
</dbReference>
<dbReference type="InterPro" id="IPR058792">
    <property type="entry name" value="Beta-barrel_RND_2"/>
</dbReference>
<dbReference type="Gene3D" id="2.40.420.20">
    <property type="match status" value="1"/>
</dbReference>
<dbReference type="InterPro" id="IPR058625">
    <property type="entry name" value="MdtA-like_BSH"/>
</dbReference>
<proteinExistence type="inferred from homology"/>
<dbReference type="EMBL" id="LFJC01000003">
    <property type="protein sequence ID" value="PIT00793.1"/>
    <property type="molecule type" value="Genomic_DNA"/>
</dbReference>
<evidence type="ECO:0000256" key="2">
    <source>
        <dbReference type="SAM" id="Coils"/>
    </source>
</evidence>
<feature type="domain" description="Multidrug resistance protein MdtA-like barrel-sandwich hybrid" evidence="5">
    <location>
        <begin position="108"/>
        <end position="257"/>
    </location>
</feature>
<evidence type="ECO:0000259" key="5">
    <source>
        <dbReference type="Pfam" id="PF25917"/>
    </source>
</evidence>
<gene>
    <name evidence="8" type="ORF">TSA1_08430</name>
</gene>
<dbReference type="GO" id="GO:1990281">
    <property type="term" value="C:efflux pump complex"/>
    <property type="evidence" value="ECO:0007669"/>
    <property type="project" value="TreeGrafter"/>
</dbReference>
<evidence type="ECO:0000313" key="9">
    <source>
        <dbReference type="Proteomes" id="UP000228930"/>
    </source>
</evidence>
<evidence type="ECO:0000259" key="7">
    <source>
        <dbReference type="Pfam" id="PF25989"/>
    </source>
</evidence>
<dbReference type="InterPro" id="IPR006143">
    <property type="entry name" value="RND_pump_MFP"/>
</dbReference>
<organism evidence="8 9">
    <name type="scientific">Bradyrhizobium nitroreducens</name>
    <dbReference type="NCBI Taxonomy" id="709803"/>
    <lineage>
        <taxon>Bacteria</taxon>
        <taxon>Pseudomonadati</taxon>
        <taxon>Pseudomonadota</taxon>
        <taxon>Alphaproteobacteria</taxon>
        <taxon>Hyphomicrobiales</taxon>
        <taxon>Nitrobacteraceae</taxon>
        <taxon>Bradyrhizobium</taxon>
    </lineage>
</organism>
<evidence type="ECO:0000259" key="6">
    <source>
        <dbReference type="Pfam" id="PF25954"/>
    </source>
</evidence>
<dbReference type="FunFam" id="2.40.30.170:FF:000018">
    <property type="entry name" value="Hemolysin D"/>
    <property type="match status" value="1"/>
</dbReference>
<comment type="caution">
    <text evidence="8">The sequence shown here is derived from an EMBL/GenBank/DDBJ whole genome shotgun (WGS) entry which is preliminary data.</text>
</comment>
<protein>
    <submittedName>
        <fullName evidence="8">Hemolysin D</fullName>
    </submittedName>
</protein>
<dbReference type="Pfam" id="PF25954">
    <property type="entry name" value="Beta-barrel_RND_2"/>
    <property type="match status" value="1"/>
</dbReference>
<evidence type="ECO:0000256" key="3">
    <source>
        <dbReference type="SAM" id="MobiDB-lite"/>
    </source>
</evidence>
<dbReference type="GO" id="GO:0015562">
    <property type="term" value="F:efflux transmembrane transporter activity"/>
    <property type="evidence" value="ECO:0007669"/>
    <property type="project" value="TreeGrafter"/>
</dbReference>
<dbReference type="AlphaFoldDB" id="A0A2M6U881"/>
<evidence type="ECO:0000256" key="4">
    <source>
        <dbReference type="SAM" id="Phobius"/>
    </source>
</evidence>
<keyword evidence="4" id="KW-0812">Transmembrane</keyword>
<sequence length="428" mass="46001">MSDVRARINSDGMNERPDADTCRIVDMPGKEVQPRRRSGGAWLGGAVLVLLAGGLGVGGWRHYQAARDLAASVEQSRTAVPEVRVATVRAGGDLIKVTLPATTTAFEAANIFARASGYIEKRYVDIGDRVKKGDLLAEITAPELDQQIAQAQATLAQNQAALQQAEASRELAETTNSRDSNLVKQGWLTAQQGDNDRLTLRAQQAAVSVAQSNITAQEAQIRVLQQEKAYQRVVAPFDGVITQRNVDNGSLVQAGSTFMFTLMHSNVIRTQVFVPQDEAFGVAPGIDAEVRVPEIPGRTFPGKVTRIATALQPGSRTLLTEIDVPNADGALNPGIYCTVELLIPRRTPSMSVPADALVFDQNGLHLAVVHNGVVHLQAVSIARDFGTSIEVRDGIRPGDQVVLNPAVNLTEGSRVAIRKNDETQRAQT</sequence>
<keyword evidence="9" id="KW-1185">Reference proteome</keyword>
<dbReference type="NCBIfam" id="TIGR01730">
    <property type="entry name" value="RND_mfp"/>
    <property type="match status" value="1"/>
</dbReference>
<keyword evidence="4" id="KW-1133">Transmembrane helix</keyword>
<feature type="region of interest" description="Disordered" evidence="3">
    <location>
        <begin position="1"/>
        <end position="20"/>
    </location>
</feature>
<dbReference type="SUPFAM" id="SSF111369">
    <property type="entry name" value="HlyD-like secretion proteins"/>
    <property type="match status" value="1"/>
</dbReference>
<dbReference type="InterPro" id="IPR058637">
    <property type="entry name" value="YknX-like_C"/>
</dbReference>
<evidence type="ECO:0000313" key="8">
    <source>
        <dbReference type="EMBL" id="PIT00793.1"/>
    </source>
</evidence>
<feature type="domain" description="CusB-like beta-barrel" evidence="6">
    <location>
        <begin position="272"/>
        <end position="341"/>
    </location>
</feature>
<reference evidence="8 9" key="1">
    <citation type="submission" date="2015-06" db="EMBL/GenBank/DDBJ databases">
        <title>Comparative genome analysis of nirS-carrying Bradyrhizobium sp. strains.</title>
        <authorList>
            <person name="Ishii S."/>
            <person name="Jang J."/>
            <person name="Nishizawa T."/>
            <person name="Senoo K."/>
        </authorList>
    </citation>
    <scope>NUCLEOTIDE SEQUENCE [LARGE SCALE GENOMIC DNA]</scope>
    <source>
        <strain evidence="8 9">TSA1</strain>
    </source>
</reference>
<comment type="similarity">
    <text evidence="1">Belongs to the membrane fusion protein (MFP) (TC 8.A.1) family.</text>
</comment>
<feature type="transmembrane region" description="Helical" evidence="4">
    <location>
        <begin position="40"/>
        <end position="60"/>
    </location>
</feature>
<dbReference type="Proteomes" id="UP000228930">
    <property type="component" value="Unassembled WGS sequence"/>
</dbReference>
<dbReference type="Gene3D" id="2.40.50.100">
    <property type="match status" value="1"/>
</dbReference>
<dbReference type="Gene3D" id="2.40.30.170">
    <property type="match status" value="1"/>
</dbReference>
<feature type="domain" description="YknX-like C-terminal permuted SH3-like" evidence="7">
    <location>
        <begin position="350"/>
        <end position="416"/>
    </location>
</feature>
<evidence type="ECO:0000256" key="1">
    <source>
        <dbReference type="ARBA" id="ARBA00009477"/>
    </source>
</evidence>
<name>A0A2M6U881_9BRAD</name>
<dbReference type="PANTHER" id="PTHR30469">
    <property type="entry name" value="MULTIDRUG RESISTANCE PROTEIN MDTA"/>
    <property type="match status" value="1"/>
</dbReference>
<accession>A0A2M6U881</accession>